<dbReference type="AlphaFoldDB" id="A0A3D9E741"/>
<dbReference type="EMBL" id="QRDL01000012">
    <property type="protein sequence ID" value="REC98876.1"/>
    <property type="molecule type" value="Genomic_DNA"/>
</dbReference>
<reference evidence="1 2" key="1">
    <citation type="submission" date="2018-07" db="EMBL/GenBank/DDBJ databases">
        <title>Genome sequencing of rice bacterial endophytes.</title>
        <authorList>
            <person name="Venturi V."/>
        </authorList>
    </citation>
    <scope>NUCLEOTIDE SEQUENCE [LARGE SCALE GENOMIC DNA]</scope>
    <source>
        <strain evidence="1 2">AG1002</strain>
    </source>
</reference>
<sequence>MQILAAPDHPLQLAQLQILVCPYYQLQPVPLRRPGLSRLDVVRLQILVDLDHQLPPAPLRGPACLGMAGSARCSCRP</sequence>
<protein>
    <submittedName>
        <fullName evidence="1">Uncharacterized protein</fullName>
    </submittedName>
</protein>
<organism evidence="1 2">
    <name type="scientific">Ectopseudomonas oleovorans</name>
    <name type="common">Pseudomonas oleovorans</name>
    <dbReference type="NCBI Taxonomy" id="301"/>
    <lineage>
        <taxon>Bacteria</taxon>
        <taxon>Pseudomonadati</taxon>
        <taxon>Pseudomonadota</taxon>
        <taxon>Gammaproteobacteria</taxon>
        <taxon>Pseudomonadales</taxon>
        <taxon>Pseudomonadaceae</taxon>
        <taxon>Ectopseudomonas</taxon>
    </lineage>
</organism>
<evidence type="ECO:0000313" key="1">
    <source>
        <dbReference type="EMBL" id="REC98876.1"/>
    </source>
</evidence>
<comment type="caution">
    <text evidence="1">The sequence shown here is derived from an EMBL/GenBank/DDBJ whole genome shotgun (WGS) entry which is preliminary data.</text>
</comment>
<proteinExistence type="predicted"/>
<evidence type="ECO:0000313" key="2">
    <source>
        <dbReference type="Proteomes" id="UP000256988"/>
    </source>
</evidence>
<name>A0A3D9E741_ECTOL</name>
<accession>A0A3D9E741</accession>
<dbReference type="Proteomes" id="UP000256988">
    <property type="component" value="Unassembled WGS sequence"/>
</dbReference>
<dbReference type="RefSeq" id="WP_115947143.1">
    <property type="nucleotide sequence ID" value="NZ_QRDL01000012.1"/>
</dbReference>
<gene>
    <name evidence="1" type="ORF">DFO60_4936</name>
</gene>